<gene>
    <name evidence="8" type="ORF">SAMN05216480_10323</name>
</gene>
<keyword evidence="3 4" id="KW-0378">Hydrolase</keyword>
<dbReference type="Proteomes" id="UP000199138">
    <property type="component" value="Unassembled WGS sequence"/>
</dbReference>
<organism evidence="8 9">
    <name type="scientific">Pustulibacterium marinum</name>
    <dbReference type="NCBI Taxonomy" id="1224947"/>
    <lineage>
        <taxon>Bacteria</taxon>
        <taxon>Pseudomonadati</taxon>
        <taxon>Bacteroidota</taxon>
        <taxon>Flavobacteriia</taxon>
        <taxon>Flavobacteriales</taxon>
        <taxon>Flavobacteriaceae</taxon>
        <taxon>Pustulibacterium</taxon>
    </lineage>
</organism>
<dbReference type="InterPro" id="IPR001139">
    <property type="entry name" value="Glyco_hydro_30"/>
</dbReference>
<dbReference type="STRING" id="1224947.SAMN05216480_10323"/>
<dbReference type="Gene3D" id="3.20.20.80">
    <property type="entry name" value="Glycosidases"/>
    <property type="match status" value="1"/>
</dbReference>
<reference evidence="9" key="1">
    <citation type="submission" date="2016-10" db="EMBL/GenBank/DDBJ databases">
        <authorList>
            <person name="Varghese N."/>
            <person name="Submissions S."/>
        </authorList>
    </citation>
    <scope>NUCLEOTIDE SEQUENCE [LARGE SCALE GENOMIC DNA]</scope>
    <source>
        <strain evidence="9">CGMCC 1.12333</strain>
    </source>
</reference>
<dbReference type="Pfam" id="PF17189">
    <property type="entry name" value="Glyco_hydro_30C"/>
    <property type="match status" value="1"/>
</dbReference>
<comment type="similarity">
    <text evidence="1 4">Belongs to the glycosyl hydrolase 30 family.</text>
</comment>
<dbReference type="InterPro" id="IPR033453">
    <property type="entry name" value="Glyco_hydro_30_TIM-barrel"/>
</dbReference>
<evidence type="ECO:0000256" key="4">
    <source>
        <dbReference type="RuleBase" id="RU361188"/>
    </source>
</evidence>
<dbReference type="PROSITE" id="PS51257">
    <property type="entry name" value="PROKAR_LIPOPROTEIN"/>
    <property type="match status" value="1"/>
</dbReference>
<dbReference type="InterPro" id="IPR013780">
    <property type="entry name" value="Glyco_hydro_b"/>
</dbReference>
<evidence type="ECO:0000256" key="1">
    <source>
        <dbReference type="ARBA" id="ARBA00005382"/>
    </source>
</evidence>
<keyword evidence="2 5" id="KW-0732">Signal</keyword>
<feature type="domain" description="Glycosyl hydrolase family 30 TIM-barrel" evidence="6">
    <location>
        <begin position="86"/>
        <end position="418"/>
    </location>
</feature>
<dbReference type="InterPro" id="IPR033452">
    <property type="entry name" value="GH30_C"/>
</dbReference>
<evidence type="ECO:0000256" key="5">
    <source>
        <dbReference type="SAM" id="SignalP"/>
    </source>
</evidence>
<evidence type="ECO:0000256" key="2">
    <source>
        <dbReference type="ARBA" id="ARBA00022729"/>
    </source>
</evidence>
<evidence type="ECO:0000259" key="6">
    <source>
        <dbReference type="Pfam" id="PF02055"/>
    </source>
</evidence>
<feature type="signal peptide" evidence="5">
    <location>
        <begin position="1"/>
        <end position="21"/>
    </location>
</feature>
<dbReference type="SUPFAM" id="SSF51445">
    <property type="entry name" value="(Trans)glycosidases"/>
    <property type="match status" value="1"/>
</dbReference>
<feature type="chain" id="PRO_5011471014" evidence="5">
    <location>
        <begin position="22"/>
        <end position="487"/>
    </location>
</feature>
<dbReference type="PANTHER" id="PTHR11069">
    <property type="entry name" value="GLUCOSYLCERAMIDASE"/>
    <property type="match status" value="1"/>
</dbReference>
<dbReference type="GO" id="GO:0006680">
    <property type="term" value="P:glucosylceramide catabolic process"/>
    <property type="evidence" value="ECO:0007669"/>
    <property type="project" value="TreeGrafter"/>
</dbReference>
<evidence type="ECO:0000256" key="3">
    <source>
        <dbReference type="ARBA" id="ARBA00022801"/>
    </source>
</evidence>
<dbReference type="GO" id="GO:0016020">
    <property type="term" value="C:membrane"/>
    <property type="evidence" value="ECO:0007669"/>
    <property type="project" value="GOC"/>
</dbReference>
<dbReference type="RefSeq" id="WP_093024117.1">
    <property type="nucleotide sequence ID" value="NZ_FPBK01000003.1"/>
</dbReference>
<keyword evidence="4" id="KW-0326">Glycosidase</keyword>
<dbReference type="SUPFAM" id="SSF51011">
    <property type="entry name" value="Glycosyl hydrolase domain"/>
    <property type="match status" value="1"/>
</dbReference>
<keyword evidence="9" id="KW-1185">Reference proteome</keyword>
<dbReference type="EMBL" id="FPBK01000003">
    <property type="protein sequence ID" value="SFU41904.1"/>
    <property type="molecule type" value="Genomic_DNA"/>
</dbReference>
<protein>
    <submittedName>
        <fullName evidence="8">Glucosylceramidase</fullName>
    </submittedName>
</protein>
<dbReference type="InterPro" id="IPR017853">
    <property type="entry name" value="GH"/>
</dbReference>
<dbReference type="GO" id="GO:0004348">
    <property type="term" value="F:glucosylceramidase activity"/>
    <property type="evidence" value="ECO:0007669"/>
    <property type="project" value="InterPro"/>
</dbReference>
<evidence type="ECO:0000313" key="8">
    <source>
        <dbReference type="EMBL" id="SFU41904.1"/>
    </source>
</evidence>
<dbReference type="PRINTS" id="PR00843">
    <property type="entry name" value="GLHYDRLASE30"/>
</dbReference>
<dbReference type="PANTHER" id="PTHR11069:SF23">
    <property type="entry name" value="LYSOSOMAL ACID GLUCOSYLCERAMIDASE"/>
    <property type="match status" value="1"/>
</dbReference>
<dbReference type="Gene3D" id="2.60.40.1180">
    <property type="entry name" value="Golgi alpha-mannosidase II"/>
    <property type="match status" value="1"/>
</dbReference>
<proteinExistence type="inferred from homology"/>
<dbReference type="AlphaFoldDB" id="A0A1I7G0C5"/>
<name>A0A1I7G0C5_9FLAO</name>
<accession>A0A1I7G0C5</accession>
<evidence type="ECO:0000259" key="7">
    <source>
        <dbReference type="Pfam" id="PF17189"/>
    </source>
</evidence>
<feature type="domain" description="Glycosyl hydrolase family 30 beta sandwich" evidence="7">
    <location>
        <begin position="421"/>
        <end position="483"/>
    </location>
</feature>
<evidence type="ECO:0000313" key="9">
    <source>
        <dbReference type="Proteomes" id="UP000199138"/>
    </source>
</evidence>
<dbReference type="Pfam" id="PF02055">
    <property type="entry name" value="Glyco_hydro_30"/>
    <property type="match status" value="1"/>
</dbReference>
<dbReference type="OrthoDB" id="9806701at2"/>
<sequence>MKKQYITISLLAIATLFTACSEDEKPYYPPPSTGGEGTEVATAQMWVTSGDQSRLLAAQDNLSIVDNTETTYPAITINSGEQLQEIEGFGAALTGSSAYLIKNKLSAAQRNALLADLFNAENGIGLSYLRLTVGASDFSLEDFTYDDMPSGITDENLDNFSIAHDETNVIPVLSDILAINPNIQLMGSPWSAPAWMKTNQSLYGGTLSTSYYNTYANYLVKYIEAYATHGITINAITPQNEPLHTSGYPTMKMEATEQAAFIKNALGPVFAANDIDTKIIAYDHNFDETSYPLTVLADEDAAQYVSGSAFHAYAGEVSAMDNVHAAYPDKDLYFTEISGGEWSTDFGSNLKWYTRNILIGTTRNWSKTALFWNLALDTNHGPTNNGCSDCRGVVTIDDAGDVSENVEYYALAHFSKFVRPGAHRISSTTFDASTGLYNVAFENTDGSMVLIVLNESPSTKNFSVVLGDHRFDGSIPQSSVATITWNY</sequence>